<dbReference type="InterPro" id="IPR016162">
    <property type="entry name" value="Ald_DH_N"/>
</dbReference>
<dbReference type="Gene3D" id="3.40.605.10">
    <property type="entry name" value="Aldehyde Dehydrogenase, Chain A, domain 1"/>
    <property type="match status" value="1"/>
</dbReference>
<dbReference type="EMBL" id="UINC01006832">
    <property type="protein sequence ID" value="SVA29905.1"/>
    <property type="molecule type" value="Genomic_DNA"/>
</dbReference>
<dbReference type="Pfam" id="PF00171">
    <property type="entry name" value="Aldedh"/>
    <property type="match status" value="1"/>
</dbReference>
<dbReference type="GO" id="GO:0003842">
    <property type="term" value="F:L-glutamate gamma-semialdehyde dehydrogenase activity"/>
    <property type="evidence" value="ECO:0007669"/>
    <property type="project" value="TreeGrafter"/>
</dbReference>
<dbReference type="GO" id="GO:0010133">
    <property type="term" value="P:L-proline catabolic process to L-glutamate"/>
    <property type="evidence" value="ECO:0007669"/>
    <property type="project" value="TreeGrafter"/>
</dbReference>
<dbReference type="PANTHER" id="PTHR42862">
    <property type="entry name" value="DELTA-1-PYRROLINE-5-CARBOXYLATE DEHYDROGENASE 1, ISOFORM A-RELATED"/>
    <property type="match status" value="1"/>
</dbReference>
<dbReference type="Gene3D" id="3.40.309.10">
    <property type="entry name" value="Aldehyde Dehydrogenase, Chain A, domain 2"/>
    <property type="match status" value="1"/>
</dbReference>
<protein>
    <recommendedName>
        <fullName evidence="3">Aldehyde dehydrogenase domain-containing protein</fullName>
    </recommendedName>
</protein>
<sequence>SACSRAYIDKNVFTEFMDILVKKTRAILIGDPTAKEIFLGPLVNKQAYIAYQSYIESAKMDGRVIYGGNICTGSEFEKGYFVEPAIITDLPEDHHLVKNELFCPILYVQSVQGLQDALALANDTEYGLTAGLFSNNEKEINTFFNSIRAGVTYVNRRSGATTGAWPGVQPFCGWQSSGSTGKGCCGPYYVTQFMREQSRTIMETGGYNE</sequence>
<dbReference type="SUPFAM" id="SSF53720">
    <property type="entry name" value="ALDH-like"/>
    <property type="match status" value="1"/>
</dbReference>
<dbReference type="InterPro" id="IPR015590">
    <property type="entry name" value="Aldehyde_DH_dom"/>
</dbReference>
<evidence type="ECO:0000256" key="1">
    <source>
        <dbReference type="ARBA" id="ARBA00023002"/>
    </source>
</evidence>
<evidence type="ECO:0000259" key="3">
    <source>
        <dbReference type="Pfam" id="PF00171"/>
    </source>
</evidence>
<dbReference type="InterPro" id="IPR050485">
    <property type="entry name" value="Proline_metab_enzyme"/>
</dbReference>
<evidence type="ECO:0000313" key="4">
    <source>
        <dbReference type="EMBL" id="SVA29905.1"/>
    </source>
</evidence>
<accession>A0A381UP10</accession>
<dbReference type="InterPro" id="IPR016161">
    <property type="entry name" value="Ald_DH/histidinol_DH"/>
</dbReference>
<reference evidence="4" key="1">
    <citation type="submission" date="2018-05" db="EMBL/GenBank/DDBJ databases">
        <authorList>
            <person name="Lanie J.A."/>
            <person name="Ng W.-L."/>
            <person name="Kazmierczak K.M."/>
            <person name="Andrzejewski T.M."/>
            <person name="Davidsen T.M."/>
            <person name="Wayne K.J."/>
            <person name="Tettelin H."/>
            <person name="Glass J.I."/>
            <person name="Rusch D."/>
            <person name="Podicherti R."/>
            <person name="Tsui H.-C.T."/>
            <person name="Winkler M.E."/>
        </authorList>
    </citation>
    <scope>NUCLEOTIDE SEQUENCE</scope>
</reference>
<dbReference type="GO" id="GO:0009898">
    <property type="term" value="C:cytoplasmic side of plasma membrane"/>
    <property type="evidence" value="ECO:0007669"/>
    <property type="project" value="TreeGrafter"/>
</dbReference>
<dbReference type="InterPro" id="IPR016163">
    <property type="entry name" value="Ald_DH_C"/>
</dbReference>
<name>A0A381UP10_9ZZZZ</name>
<keyword evidence="1" id="KW-0560">Oxidoreductase</keyword>
<gene>
    <name evidence="4" type="ORF">METZ01_LOCUS82759</name>
</gene>
<keyword evidence="2" id="KW-0520">NAD</keyword>
<proteinExistence type="predicted"/>
<feature type="domain" description="Aldehyde dehydrogenase" evidence="3">
    <location>
        <begin position="1"/>
        <end position="195"/>
    </location>
</feature>
<feature type="non-terminal residue" evidence="4">
    <location>
        <position position="1"/>
    </location>
</feature>
<organism evidence="4">
    <name type="scientific">marine metagenome</name>
    <dbReference type="NCBI Taxonomy" id="408172"/>
    <lineage>
        <taxon>unclassified sequences</taxon>
        <taxon>metagenomes</taxon>
        <taxon>ecological metagenomes</taxon>
    </lineage>
</organism>
<dbReference type="AlphaFoldDB" id="A0A381UP10"/>
<evidence type="ECO:0000256" key="2">
    <source>
        <dbReference type="ARBA" id="ARBA00023027"/>
    </source>
</evidence>
<dbReference type="PANTHER" id="PTHR42862:SF1">
    <property type="entry name" value="DELTA-1-PYRROLINE-5-CARBOXYLATE DEHYDROGENASE 2, ISOFORM A-RELATED"/>
    <property type="match status" value="1"/>
</dbReference>